<organism evidence="1 2">
    <name type="scientific">Desulfoscipio gibsoniae DSM 7213</name>
    <dbReference type="NCBI Taxonomy" id="767817"/>
    <lineage>
        <taxon>Bacteria</taxon>
        <taxon>Bacillati</taxon>
        <taxon>Bacillota</taxon>
        <taxon>Clostridia</taxon>
        <taxon>Eubacteriales</taxon>
        <taxon>Desulfallaceae</taxon>
        <taxon>Desulfoscipio</taxon>
    </lineage>
</organism>
<dbReference type="STRING" id="767817.Desgi_2150"/>
<accession>R4KEH4</accession>
<dbReference type="RefSeq" id="WP_006522012.1">
    <property type="nucleotide sequence ID" value="NC_021184.1"/>
</dbReference>
<dbReference type="Proteomes" id="UP000013520">
    <property type="component" value="Chromosome"/>
</dbReference>
<sequence length="297" mass="32699">MINVLQRHWVTTVHFDSSTPDGATAAYHADFTGSAEHQQTAGQIQAQTVYCGTDCEVGTRLWVDPISFKIKEAIWENYSPPVAITDVPGMRGLEAYFNCGPAIKALADLGSFARALFAETIRGIIQAETFLFTERGFTSAAEYSKHWEKFYINSCRYFSNLEKVSKSWDEYVYYMRTGNLFNRFKAQSVYAVSGGGYHVVATFSDSFHELSVILDMDNNLVITGVLGTLLRAPDEICREATIFLQHLQGHDASNLGKKQVAALLGKGDGCVHIIDTVCDALMAVNMAAQRHAGAAAI</sequence>
<dbReference type="HOGENOM" id="CLU_939855_0_0_9"/>
<evidence type="ECO:0000313" key="1">
    <source>
        <dbReference type="EMBL" id="AGL01583.1"/>
    </source>
</evidence>
<dbReference type="AlphaFoldDB" id="R4KEH4"/>
<dbReference type="Pfam" id="PF11136">
    <property type="entry name" value="DUF2889"/>
    <property type="match status" value="1"/>
</dbReference>
<evidence type="ECO:0000313" key="2">
    <source>
        <dbReference type="Proteomes" id="UP000013520"/>
    </source>
</evidence>
<dbReference type="EMBL" id="CP003273">
    <property type="protein sequence ID" value="AGL01583.1"/>
    <property type="molecule type" value="Genomic_DNA"/>
</dbReference>
<keyword evidence="2" id="KW-1185">Reference proteome</keyword>
<dbReference type="InterPro" id="IPR021312">
    <property type="entry name" value="DUF2889"/>
</dbReference>
<name>R4KEH4_9FIRM</name>
<protein>
    <submittedName>
        <fullName evidence="1">Uncharacterized protein</fullName>
    </submittedName>
</protein>
<gene>
    <name evidence="1" type="ORF">Desgi_2150</name>
</gene>
<reference evidence="1 2" key="1">
    <citation type="submission" date="2012-01" db="EMBL/GenBank/DDBJ databases">
        <title>Complete sequence of Desulfotomaculum gibsoniae DSM 7213.</title>
        <authorList>
            <consortium name="US DOE Joint Genome Institute"/>
            <person name="Lucas S."/>
            <person name="Han J."/>
            <person name="Lapidus A."/>
            <person name="Cheng J.-F."/>
            <person name="Goodwin L."/>
            <person name="Pitluck S."/>
            <person name="Peters L."/>
            <person name="Ovchinnikova G."/>
            <person name="Teshima H."/>
            <person name="Detter J.C."/>
            <person name="Han C."/>
            <person name="Tapia R."/>
            <person name="Land M."/>
            <person name="Hauser L."/>
            <person name="Kyrpides N."/>
            <person name="Ivanova N."/>
            <person name="Pagani I."/>
            <person name="Parshina S."/>
            <person name="Plugge C."/>
            <person name="Muyzer G."/>
            <person name="Kuever J."/>
            <person name="Ivanova A."/>
            <person name="Nazina T."/>
            <person name="Klenk H.-P."/>
            <person name="Brambilla E."/>
            <person name="Spring S."/>
            <person name="Stams A.F."/>
            <person name="Woyke T."/>
        </authorList>
    </citation>
    <scope>NUCLEOTIDE SEQUENCE [LARGE SCALE GENOMIC DNA]</scope>
    <source>
        <strain evidence="1 2">DSM 7213</strain>
    </source>
</reference>
<dbReference type="OrthoDB" id="1676378at2"/>
<dbReference type="eggNOG" id="ENOG5030WVY">
    <property type="taxonomic scope" value="Bacteria"/>
</dbReference>
<dbReference type="KEGG" id="dgi:Desgi_2150"/>
<proteinExistence type="predicted"/>